<dbReference type="Pfam" id="PF00171">
    <property type="entry name" value="Aldedh"/>
    <property type="match status" value="1"/>
</dbReference>
<dbReference type="FunFam" id="1.20.1090.10:FF:000001">
    <property type="entry name" value="Aldehyde-alcohol dehydrogenase"/>
    <property type="match status" value="1"/>
</dbReference>
<dbReference type="GO" id="GO:0006066">
    <property type="term" value="P:alcohol metabolic process"/>
    <property type="evidence" value="ECO:0007669"/>
    <property type="project" value="InterPro"/>
</dbReference>
<comment type="cofactor">
    <cofactor evidence="1">
        <name>Fe(2+)</name>
        <dbReference type="ChEBI" id="CHEBI:29033"/>
    </cofactor>
</comment>
<evidence type="ECO:0000256" key="6">
    <source>
        <dbReference type="ARBA" id="ARBA00035641"/>
    </source>
</evidence>
<dbReference type="InterPro" id="IPR016161">
    <property type="entry name" value="Ald_DH/histidinol_DH"/>
</dbReference>
<sequence>MKTQTVEKFNSVIDRSSTGTEPEKVVDELVSKAMEAQSEFARYEQEEVDHIVKKASLGALRRHTELARLAVSETGRGIAEDKAIKNMYACEHVTHRMAGLKTAGVIRRDEMDGVVEIADPVGVIAAVTPVTNPTSTVIFKSLIALKTRNPIVFAFNRRAQECCTEAARSVRDAAVAAGAPENCISWIETPSRAATTHLMRHDGIAINLTTGSHGLVRAAYSSGKPALGVGAANVPVYVNAGADLARATHDLVLSKSFDNGLICSSEQTLILDEEIADSALEELRKLHAYVATPSEKLLLERYLFSGGDQNGSCTARGTFNAEAAGQSARHIAKRAGFEVPADTSVILAEVSETGPSEPLAQEKLCPVLSVIRVSDSEHGLRRAEQILANGGNGHTAVIHTDDSHLAERFGHRVKAARIVWNSPSSHGGIGDIYNAFLPSLTLGAGASGGNSVSGNVHAIHLVDIKRIGRRNTNMQWFKVPPKIYFEPYSIRYLSEMAGLKRVAIITGPNVRRAGHVKRVRDALAKRSEPVDIDIIDDIEPNPSIDTVRRHAQRMRTFEPDTIIALGGGSPIDAAKVIWLLYEHPDVDFGDMREKFFDIRKRVFRFPEPGKRAKLVCVPTTAGTGAEVSPFSVITDPETGRKYPLTDYALTPSVAICDPTFTTDLPPSVTADTGFDALTHAIEAYVSVYANDFTDGLCLKAIRLIFDHLERAVTNGAHDPAAREAMHNAGTIAGMSFGNAFLGVVHAMAHTLGATFHIAHGRTNAVLLPHVIRYNGTTPGKFTGWPKYDRYTAPERFQEIARFLGLPANTPDVAVEQLALAVEDLRDRSGIEPSFQAMGISPTEFLNALPQQAINAYNDQCAPANPRLPMFTEIENLMRTAYYGKQA</sequence>
<keyword evidence="5" id="KW-0511">Multifunctional enzyme</keyword>
<dbReference type="GO" id="GO:0008774">
    <property type="term" value="F:acetaldehyde dehydrogenase (acetylating) activity"/>
    <property type="evidence" value="ECO:0007669"/>
    <property type="project" value="UniProtKB-UniRule"/>
</dbReference>
<evidence type="ECO:0000256" key="3">
    <source>
        <dbReference type="ARBA" id="ARBA00023004"/>
    </source>
</evidence>
<dbReference type="OrthoDB" id="323926at2"/>
<dbReference type="Gene3D" id="1.20.1090.10">
    <property type="entry name" value="Dehydroquinate synthase-like - alpha domain"/>
    <property type="match status" value="1"/>
</dbReference>
<keyword evidence="13" id="KW-1185">Reference proteome</keyword>
<dbReference type="FunFam" id="3.40.50.1970:FF:000003">
    <property type="entry name" value="Alcohol dehydrogenase, iron-containing"/>
    <property type="match status" value="1"/>
</dbReference>
<dbReference type="InterPro" id="IPR016163">
    <property type="entry name" value="Ald_DH_C"/>
</dbReference>
<accession>A0A1H0QPS3</accession>
<dbReference type="InterPro" id="IPR034789">
    <property type="entry name" value="AAD_C"/>
</dbReference>
<evidence type="ECO:0000256" key="1">
    <source>
        <dbReference type="ARBA" id="ARBA00001954"/>
    </source>
</evidence>
<dbReference type="Gene3D" id="3.40.309.10">
    <property type="entry name" value="Aldehyde Dehydrogenase, Chain A, domain 2"/>
    <property type="match status" value="1"/>
</dbReference>
<evidence type="ECO:0000259" key="10">
    <source>
        <dbReference type="Pfam" id="PF00465"/>
    </source>
</evidence>
<dbReference type="InterPro" id="IPR012079">
    <property type="entry name" value="Bifunc_Ald-ADH"/>
</dbReference>
<dbReference type="AlphaFoldDB" id="A0A1H0QPS3"/>
<dbReference type="SUPFAM" id="SSF53720">
    <property type="entry name" value="ALDH-like"/>
    <property type="match status" value="1"/>
</dbReference>
<comment type="similarity">
    <text evidence="6 8">In the N-terminal section; belongs to the aldehyde dehydrogenase family.</text>
</comment>
<dbReference type="PANTHER" id="PTHR11496:SF83">
    <property type="entry name" value="HYDROXYACID-OXOACID TRANSHYDROGENASE, MITOCHONDRIAL"/>
    <property type="match status" value="1"/>
</dbReference>
<keyword evidence="2 8" id="KW-0560">Oxidoreductase</keyword>
<dbReference type="Gene3D" id="3.40.50.1970">
    <property type="match status" value="1"/>
</dbReference>
<keyword evidence="4" id="KW-0520">NAD</keyword>
<dbReference type="GO" id="GO:0004022">
    <property type="term" value="F:alcohol dehydrogenase (NAD+) activity"/>
    <property type="evidence" value="ECO:0007669"/>
    <property type="project" value="UniProtKB-UniRule"/>
</dbReference>
<dbReference type="CDD" id="cd07122">
    <property type="entry name" value="ALDH_F20_ACDH"/>
    <property type="match status" value="1"/>
</dbReference>
<keyword evidence="3" id="KW-0408">Iron</keyword>
<dbReference type="Pfam" id="PF00465">
    <property type="entry name" value="Fe-ADH"/>
    <property type="match status" value="1"/>
</dbReference>
<evidence type="ECO:0000256" key="2">
    <source>
        <dbReference type="ARBA" id="ARBA00023002"/>
    </source>
</evidence>
<dbReference type="InterPro" id="IPR018211">
    <property type="entry name" value="ADH_Fe_CS"/>
</dbReference>
<dbReference type="InterPro" id="IPR001670">
    <property type="entry name" value="ADH_Fe/GldA"/>
</dbReference>
<feature type="domain" description="Aldehyde dehydrogenase" evidence="9">
    <location>
        <begin position="23"/>
        <end position="285"/>
    </location>
</feature>
<evidence type="ECO:0000259" key="11">
    <source>
        <dbReference type="Pfam" id="PF25137"/>
    </source>
</evidence>
<evidence type="ECO:0000256" key="4">
    <source>
        <dbReference type="ARBA" id="ARBA00023027"/>
    </source>
</evidence>
<dbReference type="SUPFAM" id="SSF56796">
    <property type="entry name" value="Dehydroquinate synthase-like"/>
    <property type="match status" value="1"/>
</dbReference>
<dbReference type="Pfam" id="PF25137">
    <property type="entry name" value="ADH_Fe_C"/>
    <property type="match status" value="1"/>
</dbReference>
<dbReference type="PROSITE" id="PS00913">
    <property type="entry name" value="ADH_IRON_1"/>
    <property type="match status" value="1"/>
</dbReference>
<reference evidence="13" key="1">
    <citation type="submission" date="2016-10" db="EMBL/GenBank/DDBJ databases">
        <authorList>
            <person name="Varghese N."/>
            <person name="Submissions S."/>
        </authorList>
    </citation>
    <scope>NUCLEOTIDE SEQUENCE [LARGE SCALE GENOMIC DNA]</scope>
    <source>
        <strain evidence="13">DSM 46732</strain>
    </source>
</reference>
<dbReference type="InterPro" id="IPR056798">
    <property type="entry name" value="ADH_Fe_C"/>
</dbReference>
<dbReference type="STRING" id="405564.SAMN04487905_102341"/>
<evidence type="ECO:0000256" key="5">
    <source>
        <dbReference type="ARBA" id="ARBA00023268"/>
    </source>
</evidence>
<dbReference type="GO" id="GO:0015976">
    <property type="term" value="P:carbon utilization"/>
    <property type="evidence" value="ECO:0007669"/>
    <property type="project" value="InterPro"/>
</dbReference>
<gene>
    <name evidence="12" type="ORF">SAMN04487905_102341</name>
</gene>
<evidence type="ECO:0000256" key="8">
    <source>
        <dbReference type="PIRNR" id="PIRNR000111"/>
    </source>
</evidence>
<dbReference type="PIRSF" id="PIRSF000111">
    <property type="entry name" value="ALDH_ADH"/>
    <property type="match status" value="1"/>
</dbReference>
<dbReference type="Gene3D" id="3.40.605.10">
    <property type="entry name" value="Aldehyde Dehydrogenase, Chain A, domain 1"/>
    <property type="match status" value="1"/>
</dbReference>
<name>A0A1H0QPS3_9ACTN</name>
<dbReference type="PANTHER" id="PTHR11496">
    <property type="entry name" value="ALCOHOL DEHYDROGENASE"/>
    <property type="match status" value="1"/>
</dbReference>
<evidence type="ECO:0000313" key="13">
    <source>
        <dbReference type="Proteomes" id="UP000199497"/>
    </source>
</evidence>
<evidence type="ECO:0000256" key="7">
    <source>
        <dbReference type="ARBA" id="ARBA00035645"/>
    </source>
</evidence>
<dbReference type="PROSITE" id="PS00060">
    <property type="entry name" value="ADH_IRON_2"/>
    <property type="match status" value="1"/>
</dbReference>
<dbReference type="Proteomes" id="UP000199497">
    <property type="component" value="Unassembled WGS sequence"/>
</dbReference>
<evidence type="ECO:0000313" key="12">
    <source>
        <dbReference type="EMBL" id="SDP19373.1"/>
    </source>
</evidence>
<evidence type="ECO:0000259" key="9">
    <source>
        <dbReference type="Pfam" id="PF00171"/>
    </source>
</evidence>
<feature type="domain" description="Alcohol dehydrogenase iron-type/glycerol dehydrogenase GldA" evidence="10">
    <location>
        <begin position="480"/>
        <end position="658"/>
    </location>
</feature>
<comment type="similarity">
    <text evidence="7 8">In the C-terminal section; belongs to the iron-containing alcohol dehydrogenase family.</text>
</comment>
<dbReference type="RefSeq" id="WP_092598066.1">
    <property type="nucleotide sequence ID" value="NZ_FNJR01000002.1"/>
</dbReference>
<feature type="domain" description="Fe-containing alcohol dehydrogenase-like C-terminal" evidence="11">
    <location>
        <begin position="669"/>
        <end position="881"/>
    </location>
</feature>
<proteinExistence type="inferred from homology"/>
<dbReference type="NCBIfam" id="NF010378">
    <property type="entry name" value="PRK13805.1"/>
    <property type="match status" value="1"/>
</dbReference>
<dbReference type="GO" id="GO:0046872">
    <property type="term" value="F:metal ion binding"/>
    <property type="evidence" value="ECO:0007669"/>
    <property type="project" value="InterPro"/>
</dbReference>
<dbReference type="InterPro" id="IPR039697">
    <property type="entry name" value="Alcohol_dehydrogenase_Fe"/>
</dbReference>
<dbReference type="CDD" id="cd08178">
    <property type="entry name" value="AAD_C"/>
    <property type="match status" value="1"/>
</dbReference>
<dbReference type="InterPro" id="IPR016162">
    <property type="entry name" value="Ald_DH_N"/>
</dbReference>
<dbReference type="EMBL" id="FNJR01000002">
    <property type="protein sequence ID" value="SDP19373.1"/>
    <property type="molecule type" value="Genomic_DNA"/>
</dbReference>
<dbReference type="InterPro" id="IPR015590">
    <property type="entry name" value="Aldehyde_DH_dom"/>
</dbReference>
<organism evidence="12 13">
    <name type="scientific">Actinopolyspora xinjiangensis</name>
    <dbReference type="NCBI Taxonomy" id="405564"/>
    <lineage>
        <taxon>Bacteria</taxon>
        <taxon>Bacillati</taxon>
        <taxon>Actinomycetota</taxon>
        <taxon>Actinomycetes</taxon>
        <taxon>Actinopolysporales</taxon>
        <taxon>Actinopolysporaceae</taxon>
        <taxon>Actinopolyspora</taxon>
    </lineage>
</organism>
<protein>
    <recommendedName>
        <fullName evidence="8">Aldehyde-alcohol dehydrogenase</fullName>
    </recommendedName>
</protein>